<dbReference type="InterPro" id="IPR023631">
    <property type="entry name" value="Amidase_dom"/>
</dbReference>
<gene>
    <name evidence="3" type="ORF">C8N38_104301</name>
</gene>
<dbReference type="Pfam" id="PF01425">
    <property type="entry name" value="Amidase"/>
    <property type="match status" value="1"/>
</dbReference>
<reference evidence="3 4" key="1">
    <citation type="submission" date="2018-04" db="EMBL/GenBank/DDBJ databases">
        <title>Genomic Encyclopedia of Archaeal and Bacterial Type Strains, Phase II (KMG-II): from individual species to whole genera.</title>
        <authorList>
            <person name="Goeker M."/>
        </authorList>
    </citation>
    <scope>NUCLEOTIDE SEQUENCE [LARGE SCALE GENOMIC DNA]</scope>
    <source>
        <strain evidence="3 4">DSM 19783</strain>
    </source>
</reference>
<accession>A0A8E3AS92</accession>
<dbReference type="PANTHER" id="PTHR11895:SF151">
    <property type="entry name" value="GLUTAMYL-TRNA(GLN) AMIDOTRANSFERASE SUBUNIT A"/>
    <property type="match status" value="1"/>
</dbReference>
<feature type="region of interest" description="Disordered" evidence="1">
    <location>
        <begin position="135"/>
        <end position="156"/>
    </location>
</feature>
<dbReference type="OrthoDB" id="9777859at2"/>
<dbReference type="RefSeq" id="WP_108025891.1">
    <property type="nucleotide sequence ID" value="NZ_QAYC01000004.1"/>
</dbReference>
<dbReference type="EMBL" id="QAYC01000004">
    <property type="protein sequence ID" value="PTW50665.1"/>
    <property type="molecule type" value="Genomic_DNA"/>
</dbReference>
<sequence>MKDLDTPMQLGAVELRDRLASGALSALDLVEACLARIAAREPEIGAWAWIDPDYAREQARRLDAHRVSGRALGPLHGLPVGLKDVIDTARIPTENGCALDAGRVPARDAFVVERLRAAGALILGKTVTTELAFLHPGKTRNPHNPAHTPGGSSSGSAAAVADAMVPLALGTQTGGSVIRPAAFCGVTGFKPTFGAIPRRGVQMQSHTLDTLGVFATDPLGAALVAEALFGFDETDPATAPAPAPRLLDTARSAPPLPPVLAFVKPPGWDRADAETHAAFAELTAALGDQAFEVALPTAFEEAAAQRARINMAEMARYHYRYVRDGLDRLGAETRDALEEGARIPARDYLAALDWPKVLNAGLDEIFTRCDAILCPATLGPAPEGIGATGDPIFNGLWTLCGTPAVTVPVLTAGNGLPMGVQLVGPRGDDARLLRTAHWLYGWAGA</sequence>
<dbReference type="Gene3D" id="3.90.1300.10">
    <property type="entry name" value="Amidase signature (AS) domain"/>
    <property type="match status" value="1"/>
</dbReference>
<feature type="domain" description="Amidase" evidence="2">
    <location>
        <begin position="28"/>
        <end position="433"/>
    </location>
</feature>
<dbReference type="SUPFAM" id="SSF75304">
    <property type="entry name" value="Amidase signature (AS) enzymes"/>
    <property type="match status" value="1"/>
</dbReference>
<dbReference type="PANTHER" id="PTHR11895">
    <property type="entry name" value="TRANSAMIDASE"/>
    <property type="match status" value="1"/>
</dbReference>
<evidence type="ECO:0000313" key="4">
    <source>
        <dbReference type="Proteomes" id="UP000244037"/>
    </source>
</evidence>
<comment type="caution">
    <text evidence="3">The sequence shown here is derived from an EMBL/GenBank/DDBJ whole genome shotgun (WGS) entry which is preliminary data.</text>
</comment>
<dbReference type="AlphaFoldDB" id="A0A8E3AS92"/>
<evidence type="ECO:0000259" key="2">
    <source>
        <dbReference type="Pfam" id="PF01425"/>
    </source>
</evidence>
<protein>
    <submittedName>
        <fullName evidence="3">Asp-tRNA(Asn)/Glu-tRNA(Gln) amidotransferase A subunit family amidase</fullName>
    </submittedName>
</protein>
<evidence type="ECO:0000256" key="1">
    <source>
        <dbReference type="SAM" id="MobiDB-lite"/>
    </source>
</evidence>
<dbReference type="Proteomes" id="UP000244037">
    <property type="component" value="Unassembled WGS sequence"/>
</dbReference>
<proteinExistence type="predicted"/>
<keyword evidence="3" id="KW-0808">Transferase</keyword>
<dbReference type="InterPro" id="IPR000120">
    <property type="entry name" value="Amidase"/>
</dbReference>
<dbReference type="GO" id="GO:0016740">
    <property type="term" value="F:transferase activity"/>
    <property type="evidence" value="ECO:0007669"/>
    <property type="project" value="UniProtKB-KW"/>
</dbReference>
<name>A0A8E3AS92_9RHOB</name>
<keyword evidence="4" id="KW-1185">Reference proteome</keyword>
<evidence type="ECO:0000313" key="3">
    <source>
        <dbReference type="EMBL" id="PTW50665.1"/>
    </source>
</evidence>
<dbReference type="InterPro" id="IPR036928">
    <property type="entry name" value="AS_sf"/>
</dbReference>
<organism evidence="3 4">
    <name type="scientific">Rhodovulum kholense</name>
    <dbReference type="NCBI Taxonomy" id="453584"/>
    <lineage>
        <taxon>Bacteria</taxon>
        <taxon>Pseudomonadati</taxon>
        <taxon>Pseudomonadota</taxon>
        <taxon>Alphaproteobacteria</taxon>
        <taxon>Rhodobacterales</taxon>
        <taxon>Paracoccaceae</taxon>
        <taxon>Rhodovulum</taxon>
    </lineage>
</organism>